<keyword evidence="7" id="KW-1133">Transmembrane helix</keyword>
<dbReference type="Pfam" id="PF01551">
    <property type="entry name" value="Peptidase_M23"/>
    <property type="match status" value="1"/>
</dbReference>
<keyword evidence="6" id="KW-0482">Metalloprotease</keyword>
<dbReference type="GO" id="GO:0046872">
    <property type="term" value="F:metal ion binding"/>
    <property type="evidence" value="ECO:0007669"/>
    <property type="project" value="UniProtKB-KW"/>
</dbReference>
<dbReference type="InterPro" id="IPR050570">
    <property type="entry name" value="Cell_wall_metabolism_enzyme"/>
</dbReference>
<dbReference type="Gene3D" id="2.70.70.10">
    <property type="entry name" value="Glucose Permease (Domain IIA)"/>
    <property type="match status" value="1"/>
</dbReference>
<dbReference type="GO" id="GO:0004222">
    <property type="term" value="F:metalloendopeptidase activity"/>
    <property type="evidence" value="ECO:0007669"/>
    <property type="project" value="TreeGrafter"/>
</dbReference>
<dbReference type="SUPFAM" id="SSF51261">
    <property type="entry name" value="Duplicated hybrid motif"/>
    <property type="match status" value="1"/>
</dbReference>
<accession>A0A127QB50</accession>
<dbReference type="KEGG" id="cpra:CPter91_4933"/>
<feature type="domain" description="M23ase beta-sheet core" evidence="8">
    <location>
        <begin position="322"/>
        <end position="418"/>
    </location>
</feature>
<sequence length="471" mass="50726">MSLKDKIINLRSSIKPFFQQIPVLFTDSSRKTRIVSASAVLLTLVAFGAAGVAPLPTDPDDVPVRAISAELELPSLSEQIAKLEAQQQLYVAEDKMRAGDTLAALLTRLGVDDDEAAGFIKSDSSARAMLRLKPGTAVQAQTSNDGQLQMLRATMADGRDNSPKNLLIRRDGDKFSVAEETPTVERRVEMHTGVIRSSLFAATDAADIPDSVASQIVAMFGTNINFASDLKRGDHFNVAYETFWQDGQFLRAGRILAGEFVNGGKPFQAVWFDDPDSSGQGGYYGFDGKSLKKAFLKSPLTFTRISSGFSMRIHPILGKWKKHTGVDFAAAMGTPIHATADGVIDFAGVESGYGNVVIIKHDSKYSTVYAHMSRFAPTSRKGSKVSQGDVIGYVGMTGWATGPHLHYEFRVANEPRDPLSVVVPTASPLAGAELQRFKTVAADITHRFNLLSGSEAPAAKPAAPTTKLASK</sequence>
<dbReference type="Gene3D" id="3.10.450.350">
    <property type="match status" value="2"/>
</dbReference>
<keyword evidence="2" id="KW-0645">Protease</keyword>
<feature type="transmembrane region" description="Helical" evidence="7">
    <location>
        <begin position="34"/>
        <end position="55"/>
    </location>
</feature>
<protein>
    <submittedName>
        <fullName evidence="9">Peptidase M23 family protein</fullName>
    </submittedName>
</protein>
<dbReference type="AlphaFoldDB" id="A0A127QB50"/>
<evidence type="ECO:0000256" key="1">
    <source>
        <dbReference type="ARBA" id="ARBA00001947"/>
    </source>
</evidence>
<keyword evidence="4" id="KW-0378">Hydrolase</keyword>
<evidence type="ECO:0000313" key="9">
    <source>
        <dbReference type="EMBL" id="AMP07226.1"/>
    </source>
</evidence>
<keyword evidence="5" id="KW-0862">Zinc</keyword>
<dbReference type="PANTHER" id="PTHR21666">
    <property type="entry name" value="PEPTIDASE-RELATED"/>
    <property type="match status" value="1"/>
</dbReference>
<dbReference type="InterPro" id="IPR011055">
    <property type="entry name" value="Dup_hybrid_motif"/>
</dbReference>
<gene>
    <name evidence="9" type="ORF">CPter91_4933</name>
</gene>
<dbReference type="GO" id="GO:0006508">
    <property type="term" value="P:proteolysis"/>
    <property type="evidence" value="ECO:0007669"/>
    <property type="project" value="UniProtKB-KW"/>
</dbReference>
<evidence type="ECO:0000313" key="10">
    <source>
        <dbReference type="Proteomes" id="UP000074561"/>
    </source>
</evidence>
<name>A0A127QB50_9BURK</name>
<dbReference type="PANTHER" id="PTHR21666:SF288">
    <property type="entry name" value="CELL DIVISION PROTEIN YTFB"/>
    <property type="match status" value="1"/>
</dbReference>
<dbReference type="RefSeq" id="WP_061944540.1">
    <property type="nucleotide sequence ID" value="NZ_CP013234.1"/>
</dbReference>
<evidence type="ECO:0000256" key="2">
    <source>
        <dbReference type="ARBA" id="ARBA00022670"/>
    </source>
</evidence>
<comment type="cofactor">
    <cofactor evidence="1">
        <name>Zn(2+)</name>
        <dbReference type="ChEBI" id="CHEBI:29105"/>
    </cofactor>
</comment>
<keyword evidence="7" id="KW-0472">Membrane</keyword>
<dbReference type="OrthoDB" id="9815245at2"/>
<evidence type="ECO:0000256" key="4">
    <source>
        <dbReference type="ARBA" id="ARBA00022801"/>
    </source>
</evidence>
<dbReference type="InterPro" id="IPR016047">
    <property type="entry name" value="M23ase_b-sheet_dom"/>
</dbReference>
<proteinExistence type="predicted"/>
<keyword evidence="3" id="KW-0479">Metal-binding</keyword>
<keyword evidence="7" id="KW-0812">Transmembrane</keyword>
<dbReference type="STRING" id="279113.CPter91_4933"/>
<reference evidence="9 10" key="1">
    <citation type="submission" date="2015-11" db="EMBL/GenBank/DDBJ databases">
        <title>Exploring the genomic traits of fungus-feeding bacterial genus Collimonas.</title>
        <authorList>
            <person name="Song C."/>
            <person name="Schmidt R."/>
            <person name="de Jager V."/>
            <person name="Krzyzanowska D."/>
            <person name="Jongedijk E."/>
            <person name="Cankar K."/>
            <person name="Beekwilder J."/>
            <person name="van Veen A."/>
            <person name="de Boer W."/>
            <person name="van Veen J.A."/>
            <person name="Garbeva P."/>
        </authorList>
    </citation>
    <scope>NUCLEOTIDE SEQUENCE [LARGE SCALE GENOMIC DNA]</scope>
    <source>
        <strain evidence="9 10">Ter91</strain>
    </source>
</reference>
<dbReference type="EMBL" id="CP013234">
    <property type="protein sequence ID" value="AMP07226.1"/>
    <property type="molecule type" value="Genomic_DNA"/>
</dbReference>
<dbReference type="Proteomes" id="UP000074561">
    <property type="component" value="Chromosome"/>
</dbReference>
<organism evidence="9 10">
    <name type="scientific">Collimonas pratensis</name>
    <dbReference type="NCBI Taxonomy" id="279113"/>
    <lineage>
        <taxon>Bacteria</taxon>
        <taxon>Pseudomonadati</taxon>
        <taxon>Pseudomonadota</taxon>
        <taxon>Betaproteobacteria</taxon>
        <taxon>Burkholderiales</taxon>
        <taxon>Oxalobacteraceae</taxon>
        <taxon>Collimonas</taxon>
    </lineage>
</organism>
<evidence type="ECO:0000256" key="5">
    <source>
        <dbReference type="ARBA" id="ARBA00022833"/>
    </source>
</evidence>
<evidence type="ECO:0000256" key="6">
    <source>
        <dbReference type="ARBA" id="ARBA00023049"/>
    </source>
</evidence>
<dbReference type="PATRIC" id="fig|279113.9.peg.4888"/>
<evidence type="ECO:0000256" key="7">
    <source>
        <dbReference type="SAM" id="Phobius"/>
    </source>
</evidence>
<evidence type="ECO:0000259" key="8">
    <source>
        <dbReference type="Pfam" id="PF01551"/>
    </source>
</evidence>
<dbReference type="CDD" id="cd12797">
    <property type="entry name" value="M23_peptidase"/>
    <property type="match status" value="1"/>
</dbReference>
<evidence type="ECO:0000256" key="3">
    <source>
        <dbReference type="ARBA" id="ARBA00022723"/>
    </source>
</evidence>